<evidence type="ECO:0000256" key="9">
    <source>
        <dbReference type="ARBA" id="ARBA00022989"/>
    </source>
</evidence>
<comment type="function">
    <text evidence="13">ADP:ATP antiporter that mediates import of ADP into the mitochondrial matrix for ATP synthesis, and export of ATP out to fuel the cell. Cycles between the cytoplasmic-open state (c-state) and the matrix-open state (m-state): operates by the alternating access mechanism with a single substrate-binding site intermittently exposed to either the cytosolic (c-state) or matrix (m-state) side of the inner mitochondrial membrane.</text>
</comment>
<evidence type="ECO:0000256" key="7">
    <source>
        <dbReference type="ARBA" id="ARBA00022737"/>
    </source>
</evidence>
<dbReference type="GO" id="GO:1990544">
    <property type="term" value="P:mitochondrial ATP transmembrane transport"/>
    <property type="evidence" value="ECO:0007669"/>
    <property type="project" value="InterPro"/>
</dbReference>
<keyword evidence="18" id="KW-1185">Reference proteome</keyword>
<evidence type="ECO:0000256" key="10">
    <source>
        <dbReference type="ARBA" id="ARBA00023128"/>
    </source>
</evidence>
<dbReference type="GO" id="GO:0005471">
    <property type="term" value="F:ATP:ADP antiporter activity"/>
    <property type="evidence" value="ECO:0007669"/>
    <property type="project" value="UniProtKB-UniRule"/>
</dbReference>
<comment type="caution">
    <text evidence="17">The sequence shown here is derived from an EMBL/GenBank/DDBJ whole genome shotgun (WGS) entry which is preliminary data.</text>
</comment>
<dbReference type="GO" id="GO:0005743">
    <property type="term" value="C:mitochondrial inner membrane"/>
    <property type="evidence" value="ECO:0007669"/>
    <property type="project" value="UniProtKB-SubCell"/>
</dbReference>
<dbReference type="PRINTS" id="PR00927">
    <property type="entry name" value="ADPTRNSLCASE"/>
</dbReference>
<dbReference type="PANTHER" id="PTHR45635">
    <property type="entry name" value="ADP,ATP CARRIER PROTEIN 1-RELATED-RELATED"/>
    <property type="match status" value="1"/>
</dbReference>
<organism evidence="17 18">
    <name type="scientific">Pristionchus entomophagus</name>
    <dbReference type="NCBI Taxonomy" id="358040"/>
    <lineage>
        <taxon>Eukaryota</taxon>
        <taxon>Metazoa</taxon>
        <taxon>Ecdysozoa</taxon>
        <taxon>Nematoda</taxon>
        <taxon>Chromadorea</taxon>
        <taxon>Rhabditida</taxon>
        <taxon>Rhabditina</taxon>
        <taxon>Diplogasteromorpha</taxon>
        <taxon>Diplogasteroidea</taxon>
        <taxon>Neodiplogasteridae</taxon>
        <taxon>Pristionchus</taxon>
    </lineage>
</organism>
<reference evidence="17" key="1">
    <citation type="submission" date="2023-10" db="EMBL/GenBank/DDBJ databases">
        <title>Genome assembly of Pristionchus species.</title>
        <authorList>
            <person name="Yoshida K."/>
            <person name="Sommer R.J."/>
        </authorList>
    </citation>
    <scope>NUCLEOTIDE SEQUENCE</scope>
    <source>
        <strain evidence="17">RS0144</strain>
    </source>
</reference>
<evidence type="ECO:0000256" key="13">
    <source>
        <dbReference type="ARBA" id="ARBA00045250"/>
    </source>
</evidence>
<evidence type="ECO:0000313" key="18">
    <source>
        <dbReference type="Proteomes" id="UP001432027"/>
    </source>
</evidence>
<feature type="transmembrane region" description="Helical" evidence="16">
    <location>
        <begin position="176"/>
        <end position="195"/>
    </location>
</feature>
<keyword evidence="7" id="KW-0677">Repeat</keyword>
<feature type="repeat" description="Solcar" evidence="14">
    <location>
        <begin position="11"/>
        <end position="103"/>
    </location>
</feature>
<keyword evidence="11 14" id="KW-0472">Membrane</keyword>
<comment type="catalytic activity">
    <reaction evidence="12">
        <text>ADP(in) + ATP(out) = ADP(out) + ATP(in)</text>
        <dbReference type="Rhea" id="RHEA:34999"/>
        <dbReference type="ChEBI" id="CHEBI:30616"/>
        <dbReference type="ChEBI" id="CHEBI:456216"/>
    </reaction>
    <physiologicalReaction direction="left-to-right" evidence="12">
        <dbReference type="Rhea" id="RHEA:35000"/>
    </physiologicalReaction>
</comment>
<dbReference type="GO" id="GO:0140021">
    <property type="term" value="P:mitochondrial ADP transmembrane transport"/>
    <property type="evidence" value="ECO:0007669"/>
    <property type="project" value="InterPro"/>
</dbReference>
<comment type="function">
    <text evidence="16">Catalyzes the exchange of ADP and ATP across the membrane.</text>
</comment>
<dbReference type="InterPro" id="IPR002067">
    <property type="entry name" value="MCP"/>
</dbReference>
<keyword evidence="8" id="KW-0999">Mitochondrion inner membrane</keyword>
<dbReference type="PANTHER" id="PTHR45635:SF14">
    <property type="entry name" value="ADP_ATP TRANSLOCASE"/>
    <property type="match status" value="1"/>
</dbReference>
<dbReference type="PRINTS" id="PR00926">
    <property type="entry name" value="MITOCARRIER"/>
</dbReference>
<dbReference type="PROSITE" id="PS50920">
    <property type="entry name" value="SOLCAR"/>
    <property type="match status" value="3"/>
</dbReference>
<keyword evidence="5" id="KW-0050">Antiport</keyword>
<dbReference type="GO" id="GO:1901029">
    <property type="term" value="P:negative regulation of mitochondrial outer membrane permeabilization involved in apoptotic signaling pathway"/>
    <property type="evidence" value="ECO:0007669"/>
    <property type="project" value="TreeGrafter"/>
</dbReference>
<evidence type="ECO:0000256" key="8">
    <source>
        <dbReference type="ARBA" id="ARBA00022792"/>
    </source>
</evidence>
<dbReference type="Proteomes" id="UP001432027">
    <property type="component" value="Unassembled WGS sequence"/>
</dbReference>
<dbReference type="InterPro" id="IPR023395">
    <property type="entry name" value="MCP_dom_sf"/>
</dbReference>
<feature type="repeat" description="Solcar" evidence="14">
    <location>
        <begin position="209"/>
        <end position="299"/>
    </location>
</feature>
<keyword evidence="10" id="KW-0496">Mitochondrion</keyword>
<evidence type="ECO:0000256" key="4">
    <source>
        <dbReference type="ARBA" id="ARBA00022448"/>
    </source>
</evidence>
<evidence type="ECO:0000313" key="17">
    <source>
        <dbReference type="EMBL" id="GMS89315.1"/>
    </source>
</evidence>
<sequence length="300" mass="33119">MAKESKGFDTRKFFLDLATGGTAAAVSKTAVAPIERVKLLLQVQDASTTITADKRYKGIIDVLVRVPKEQGFSALWRGNLANVIRYFPTQALNFAFKDTYKKIFLEGLDKKKDFWKFLAGNLASGGAAGATSLCFVYPLDFARTRLAADIGKANDREFKGLADCLIKIAKSDGPIGLYRGFFVSVQGIIIYRAAYFGMFDTAKMVFASEKKLNFFAAWGIAQVVTVGSGILSYPWDTVRRRMMMQSGRKDVLYKNTWDCAVKIVKNEGMGAMFKGALSNVFRGTGGALVLAIYDEIQKFL</sequence>
<feature type="repeat" description="Solcar" evidence="14">
    <location>
        <begin position="116"/>
        <end position="205"/>
    </location>
</feature>
<accession>A0AAV5T1H3</accession>
<feature type="transmembrane region" description="Helical" evidence="16">
    <location>
        <begin position="215"/>
        <end position="235"/>
    </location>
</feature>
<dbReference type="InterPro" id="IPR002113">
    <property type="entry name" value="ADT_euk_type"/>
</dbReference>
<dbReference type="Gene3D" id="1.50.40.10">
    <property type="entry name" value="Mitochondrial carrier domain"/>
    <property type="match status" value="1"/>
</dbReference>
<dbReference type="EMBL" id="BTSX01000003">
    <property type="protein sequence ID" value="GMS89315.1"/>
    <property type="molecule type" value="Genomic_DNA"/>
</dbReference>
<dbReference type="InterPro" id="IPR018108">
    <property type="entry name" value="MCP_transmembrane"/>
</dbReference>
<dbReference type="FunFam" id="1.50.40.10:FF:000002">
    <property type="entry name" value="Putative ADP/ATP translocase 2-like"/>
    <property type="match status" value="1"/>
</dbReference>
<evidence type="ECO:0000256" key="2">
    <source>
        <dbReference type="ARBA" id="ARBA00006375"/>
    </source>
</evidence>
<gene>
    <name evidence="17" type="ORF">PENTCL1PPCAC_11490</name>
</gene>
<evidence type="ECO:0000256" key="12">
    <source>
        <dbReference type="ARBA" id="ARBA00024143"/>
    </source>
</evidence>
<evidence type="ECO:0000256" key="16">
    <source>
        <dbReference type="RuleBase" id="RU368008"/>
    </source>
</evidence>
<comment type="subunit">
    <text evidence="3 16">Monomer.</text>
</comment>
<evidence type="ECO:0000256" key="11">
    <source>
        <dbReference type="ARBA" id="ARBA00023136"/>
    </source>
</evidence>
<dbReference type="Pfam" id="PF00153">
    <property type="entry name" value="Mito_carr"/>
    <property type="match status" value="3"/>
</dbReference>
<keyword evidence="9 16" id="KW-1133">Transmembrane helix</keyword>
<comment type="caution">
    <text evidence="16">Lacks conserved residue(s) required for the propagation of feature annotation.</text>
</comment>
<dbReference type="SUPFAM" id="SSF103506">
    <property type="entry name" value="Mitochondrial carrier"/>
    <property type="match status" value="1"/>
</dbReference>
<evidence type="ECO:0000256" key="6">
    <source>
        <dbReference type="ARBA" id="ARBA00022692"/>
    </source>
</evidence>
<dbReference type="AlphaFoldDB" id="A0AAV5T1H3"/>
<evidence type="ECO:0000256" key="1">
    <source>
        <dbReference type="ARBA" id="ARBA00004448"/>
    </source>
</evidence>
<keyword evidence="6 14" id="KW-0812">Transmembrane</keyword>
<protein>
    <recommendedName>
        <fullName evidence="16">ADP/ATP translocase</fullName>
    </recommendedName>
    <alternativeName>
        <fullName evidence="16">ADP,ATP carrier protein</fullName>
    </alternativeName>
</protein>
<evidence type="ECO:0000256" key="5">
    <source>
        <dbReference type="ARBA" id="ARBA00022449"/>
    </source>
</evidence>
<proteinExistence type="inferred from homology"/>
<comment type="similarity">
    <text evidence="2 15">Belongs to the mitochondrial carrier (TC 2.A.29) family.</text>
</comment>
<evidence type="ECO:0000256" key="3">
    <source>
        <dbReference type="ARBA" id="ARBA00011245"/>
    </source>
</evidence>
<name>A0AAV5T1H3_9BILA</name>
<evidence type="ECO:0000256" key="14">
    <source>
        <dbReference type="PROSITE-ProRule" id="PRU00282"/>
    </source>
</evidence>
<comment type="subcellular location">
    <subcellularLocation>
        <location evidence="16">Membrane</location>
        <topology evidence="16">Multi-pass membrane protein</topology>
    </subcellularLocation>
    <subcellularLocation>
        <location evidence="1">Mitochondrion inner membrane</location>
        <topology evidence="1">Multi-pass membrane protein</topology>
    </subcellularLocation>
</comment>
<keyword evidence="4 15" id="KW-0813">Transport</keyword>
<evidence type="ECO:0000256" key="15">
    <source>
        <dbReference type="RuleBase" id="RU000488"/>
    </source>
</evidence>